<evidence type="ECO:0000256" key="16">
    <source>
        <dbReference type="ARBA" id="ARBA00048679"/>
    </source>
</evidence>
<comment type="similarity">
    <text evidence="3">In the C-terminal section; belongs to the protein kinase superfamily. Ser/Thr protein kinase family.</text>
</comment>
<dbReference type="GO" id="GO:0051707">
    <property type="term" value="P:response to other organism"/>
    <property type="evidence" value="ECO:0007669"/>
    <property type="project" value="UniProtKB-ARBA"/>
</dbReference>
<dbReference type="GO" id="GO:0006952">
    <property type="term" value="P:defense response"/>
    <property type="evidence" value="ECO:0007669"/>
    <property type="project" value="UniProtKB-ARBA"/>
</dbReference>
<dbReference type="FunFam" id="1.10.510.10:FF:001023">
    <property type="entry name" value="Os07g0541700 protein"/>
    <property type="match status" value="1"/>
</dbReference>
<dbReference type="Gramene" id="TRITD4Av1G221300.1">
    <property type="protein sequence ID" value="TRITD4Av1G221300.1"/>
    <property type="gene ID" value="TRITD4Av1G221300"/>
</dbReference>
<feature type="transmembrane region" description="Helical" evidence="18">
    <location>
        <begin position="282"/>
        <end position="301"/>
    </location>
</feature>
<dbReference type="GO" id="GO:0030246">
    <property type="term" value="F:carbohydrate binding"/>
    <property type="evidence" value="ECO:0007669"/>
    <property type="project" value="UniProtKB-KW"/>
</dbReference>
<evidence type="ECO:0000256" key="8">
    <source>
        <dbReference type="ARBA" id="ARBA00022729"/>
    </source>
</evidence>
<dbReference type="Pfam" id="PF00139">
    <property type="entry name" value="Lectin_legB"/>
    <property type="match status" value="1"/>
</dbReference>
<keyword evidence="6" id="KW-0808">Transferase</keyword>
<dbReference type="InterPro" id="IPR008271">
    <property type="entry name" value="Ser/Thr_kinase_AS"/>
</dbReference>
<keyword evidence="5" id="KW-0723">Serine/threonine-protein kinase</keyword>
<evidence type="ECO:0000259" key="20">
    <source>
        <dbReference type="PROSITE" id="PS50011"/>
    </source>
</evidence>
<dbReference type="InterPro" id="IPR000719">
    <property type="entry name" value="Prot_kinase_dom"/>
</dbReference>
<evidence type="ECO:0000256" key="5">
    <source>
        <dbReference type="ARBA" id="ARBA00022527"/>
    </source>
</evidence>
<dbReference type="GO" id="GO:0016020">
    <property type="term" value="C:membrane"/>
    <property type="evidence" value="ECO:0007669"/>
    <property type="project" value="UniProtKB-SubCell"/>
</dbReference>
<comment type="subcellular location">
    <subcellularLocation>
        <location evidence="1">Membrane</location>
        <topology evidence="1">Single-pass type I membrane protein</topology>
    </subcellularLocation>
</comment>
<keyword evidence="12 17" id="KW-0067">ATP-binding</keyword>
<keyword evidence="14 18" id="KW-0472">Membrane</keyword>
<reference evidence="21 22" key="1">
    <citation type="submission" date="2017-09" db="EMBL/GenBank/DDBJ databases">
        <authorList>
            <consortium name="International Durum Wheat Genome Sequencing Consortium (IDWGSC)"/>
            <person name="Milanesi L."/>
        </authorList>
    </citation>
    <scope>NUCLEOTIDE SEQUENCE [LARGE SCALE GENOMIC DNA]</scope>
    <source>
        <strain evidence="22">cv. Svevo</strain>
    </source>
</reference>
<evidence type="ECO:0000256" key="1">
    <source>
        <dbReference type="ARBA" id="ARBA00004479"/>
    </source>
</evidence>
<dbReference type="PANTHER" id="PTHR27007">
    <property type="match status" value="1"/>
</dbReference>
<evidence type="ECO:0000256" key="18">
    <source>
        <dbReference type="SAM" id="Phobius"/>
    </source>
</evidence>
<evidence type="ECO:0000256" key="17">
    <source>
        <dbReference type="PROSITE-ProRule" id="PRU10141"/>
    </source>
</evidence>
<dbReference type="InterPro" id="IPR017441">
    <property type="entry name" value="Protein_kinase_ATP_BS"/>
</dbReference>
<evidence type="ECO:0000256" key="13">
    <source>
        <dbReference type="ARBA" id="ARBA00022989"/>
    </source>
</evidence>
<keyword evidence="8 19" id="KW-0732">Signal</keyword>
<evidence type="ECO:0000256" key="15">
    <source>
        <dbReference type="ARBA" id="ARBA00047899"/>
    </source>
</evidence>
<evidence type="ECO:0000256" key="6">
    <source>
        <dbReference type="ARBA" id="ARBA00022679"/>
    </source>
</evidence>
<keyword evidence="10 17" id="KW-0547">Nucleotide-binding</keyword>
<dbReference type="SMART" id="SM00220">
    <property type="entry name" value="S_TKc"/>
    <property type="match status" value="1"/>
</dbReference>
<protein>
    <recommendedName>
        <fullName evidence="4">non-specific serine/threonine protein kinase</fullName>
        <ecNumber evidence="4">2.7.11.1</ecNumber>
    </recommendedName>
</protein>
<proteinExistence type="inferred from homology"/>
<dbReference type="Gene3D" id="2.60.120.200">
    <property type="match status" value="1"/>
</dbReference>
<comment type="similarity">
    <text evidence="2">In the N-terminal section; belongs to the leguminous lectin family.</text>
</comment>
<dbReference type="PROSITE" id="PS50011">
    <property type="entry name" value="PROTEIN_KINASE_DOM"/>
    <property type="match status" value="1"/>
</dbReference>
<evidence type="ECO:0000256" key="19">
    <source>
        <dbReference type="SAM" id="SignalP"/>
    </source>
</evidence>
<comment type="catalytic activity">
    <reaction evidence="16">
        <text>L-seryl-[protein] + ATP = O-phospho-L-seryl-[protein] + ADP + H(+)</text>
        <dbReference type="Rhea" id="RHEA:17989"/>
        <dbReference type="Rhea" id="RHEA-COMP:9863"/>
        <dbReference type="Rhea" id="RHEA-COMP:11604"/>
        <dbReference type="ChEBI" id="CHEBI:15378"/>
        <dbReference type="ChEBI" id="CHEBI:29999"/>
        <dbReference type="ChEBI" id="CHEBI:30616"/>
        <dbReference type="ChEBI" id="CHEBI:83421"/>
        <dbReference type="ChEBI" id="CHEBI:456216"/>
        <dbReference type="EC" id="2.7.11.1"/>
    </reaction>
</comment>
<organism evidence="21 22">
    <name type="scientific">Triticum turgidum subsp. durum</name>
    <name type="common">Durum wheat</name>
    <name type="synonym">Triticum durum</name>
    <dbReference type="NCBI Taxonomy" id="4567"/>
    <lineage>
        <taxon>Eukaryota</taxon>
        <taxon>Viridiplantae</taxon>
        <taxon>Streptophyta</taxon>
        <taxon>Embryophyta</taxon>
        <taxon>Tracheophyta</taxon>
        <taxon>Spermatophyta</taxon>
        <taxon>Magnoliopsida</taxon>
        <taxon>Liliopsida</taxon>
        <taxon>Poales</taxon>
        <taxon>Poaceae</taxon>
        <taxon>BOP clade</taxon>
        <taxon>Pooideae</taxon>
        <taxon>Triticodae</taxon>
        <taxon>Triticeae</taxon>
        <taxon>Triticinae</taxon>
        <taxon>Triticum</taxon>
    </lineage>
</organism>
<dbReference type="Gene3D" id="1.10.510.10">
    <property type="entry name" value="Transferase(Phosphotransferase) domain 1"/>
    <property type="match status" value="1"/>
</dbReference>
<sequence length="647" mass="70906">MATAASRARSSILISVCAGCFLLLCLSRDAAASPLSFSFDFSNKSTFGSRIQVMGDALQQDNLVDLTVDTSYRRGIHYLKGRMSYVDPVPFFDGATHELTSFVTQFTFAIKPIQGEIRGDGMAFFLSSFPPTVPVNSTGGNLGLIVQGDGNALGVDRFVAIVFKTFNNSDHIGIDINSASSSKNETALPDFSLNGSMTACITFNGTTGMMDASLQLNDNRSLGPFKVSYQLPDPMSLLPPEVAVGFSAGTGDYSERHQIMSWSFTTTLPQRKGQTRKATRNALLIIAACSIVLVAGIIVLLRRRCLFPDRQSIQLGSLGPRQFSPRQLKRATNNFSHLLGKGAFGLVYKGTLEDKEVAVKKLSRRMVGVGATDFGNEARLLMAIKHKNLVKLLGYCNRGENRLLCLEYLSGGSLDKLIYAKTPGGGGLDWCARYQVVQGICSGLQYLHHELDPEQRIVHMDLKASNVLISRNERGDITNVKIADFGLSKLFRADLTHSYTELVIGLKAYMAPEYLSRGRISAKVDIYCFGVLILEIVTGDCANVNDSSVEFIDRVSAGRRSSCAQGVGQRRREKDHGGKLLRRLHSTSSQLHRYSAGLHPGRPRPQAGRDRDRPAALAFSYLRHSPCDASYKHRPNSSIIMSKTLLY</sequence>
<feature type="binding site" evidence="17">
    <location>
        <position position="361"/>
    </location>
    <ligand>
        <name>ATP</name>
        <dbReference type="ChEBI" id="CHEBI:30616"/>
    </ligand>
</feature>
<dbReference type="PROSITE" id="PS00108">
    <property type="entry name" value="PROTEIN_KINASE_ST"/>
    <property type="match status" value="1"/>
</dbReference>
<evidence type="ECO:0000313" key="21">
    <source>
        <dbReference type="EMBL" id="VAH97467.1"/>
    </source>
</evidence>
<evidence type="ECO:0000256" key="11">
    <source>
        <dbReference type="ARBA" id="ARBA00022777"/>
    </source>
</evidence>
<dbReference type="SUPFAM" id="SSF49899">
    <property type="entry name" value="Concanavalin A-like lectins/glucanases"/>
    <property type="match status" value="1"/>
</dbReference>
<evidence type="ECO:0000256" key="3">
    <source>
        <dbReference type="ARBA" id="ARBA00010217"/>
    </source>
</evidence>
<accession>A0A9R0SR98</accession>
<dbReference type="GO" id="GO:0004674">
    <property type="term" value="F:protein serine/threonine kinase activity"/>
    <property type="evidence" value="ECO:0007669"/>
    <property type="project" value="UniProtKB-KW"/>
</dbReference>
<dbReference type="GO" id="GO:0005524">
    <property type="term" value="F:ATP binding"/>
    <property type="evidence" value="ECO:0007669"/>
    <property type="project" value="UniProtKB-UniRule"/>
</dbReference>
<evidence type="ECO:0000256" key="2">
    <source>
        <dbReference type="ARBA" id="ARBA00008536"/>
    </source>
</evidence>
<evidence type="ECO:0000256" key="12">
    <source>
        <dbReference type="ARBA" id="ARBA00022840"/>
    </source>
</evidence>
<dbReference type="InterPro" id="IPR050528">
    <property type="entry name" value="L-type_Lectin-RKs"/>
</dbReference>
<feature type="chain" id="PRO_5040326526" description="non-specific serine/threonine protein kinase" evidence="19">
    <location>
        <begin position="33"/>
        <end position="647"/>
    </location>
</feature>
<keyword evidence="13 18" id="KW-1133">Transmembrane helix</keyword>
<evidence type="ECO:0000256" key="14">
    <source>
        <dbReference type="ARBA" id="ARBA00023136"/>
    </source>
</evidence>
<evidence type="ECO:0000313" key="22">
    <source>
        <dbReference type="Proteomes" id="UP000324705"/>
    </source>
</evidence>
<evidence type="ECO:0000256" key="4">
    <source>
        <dbReference type="ARBA" id="ARBA00012513"/>
    </source>
</evidence>
<evidence type="ECO:0000256" key="9">
    <source>
        <dbReference type="ARBA" id="ARBA00022734"/>
    </source>
</evidence>
<keyword evidence="11" id="KW-0418">Kinase</keyword>
<name>A0A9R0SR98_TRITD</name>
<keyword evidence="9" id="KW-0430">Lectin</keyword>
<dbReference type="Pfam" id="PF07714">
    <property type="entry name" value="PK_Tyr_Ser-Thr"/>
    <property type="match status" value="1"/>
</dbReference>
<evidence type="ECO:0000256" key="10">
    <source>
        <dbReference type="ARBA" id="ARBA00022741"/>
    </source>
</evidence>
<keyword evidence="22" id="KW-1185">Reference proteome</keyword>
<dbReference type="AlphaFoldDB" id="A0A9R0SR98"/>
<dbReference type="EMBL" id="LT934117">
    <property type="protein sequence ID" value="VAH97467.1"/>
    <property type="molecule type" value="Genomic_DNA"/>
</dbReference>
<evidence type="ECO:0000256" key="7">
    <source>
        <dbReference type="ARBA" id="ARBA00022692"/>
    </source>
</evidence>
<keyword evidence="7 18" id="KW-0812">Transmembrane</keyword>
<dbReference type="InterPro" id="IPR013320">
    <property type="entry name" value="ConA-like_dom_sf"/>
</dbReference>
<dbReference type="SUPFAM" id="SSF56112">
    <property type="entry name" value="Protein kinase-like (PK-like)"/>
    <property type="match status" value="1"/>
</dbReference>
<dbReference type="InterPro" id="IPR011009">
    <property type="entry name" value="Kinase-like_dom_sf"/>
</dbReference>
<dbReference type="EC" id="2.7.11.1" evidence="4"/>
<dbReference type="OMA" id="SIHRCKG"/>
<dbReference type="InterPro" id="IPR001245">
    <property type="entry name" value="Ser-Thr/Tyr_kinase_cat_dom"/>
</dbReference>
<dbReference type="Gene3D" id="3.30.200.20">
    <property type="entry name" value="Phosphorylase Kinase, domain 1"/>
    <property type="match status" value="1"/>
</dbReference>
<comment type="catalytic activity">
    <reaction evidence="15">
        <text>L-threonyl-[protein] + ATP = O-phospho-L-threonyl-[protein] + ADP + H(+)</text>
        <dbReference type="Rhea" id="RHEA:46608"/>
        <dbReference type="Rhea" id="RHEA-COMP:11060"/>
        <dbReference type="Rhea" id="RHEA-COMP:11605"/>
        <dbReference type="ChEBI" id="CHEBI:15378"/>
        <dbReference type="ChEBI" id="CHEBI:30013"/>
        <dbReference type="ChEBI" id="CHEBI:30616"/>
        <dbReference type="ChEBI" id="CHEBI:61977"/>
        <dbReference type="ChEBI" id="CHEBI:456216"/>
        <dbReference type="EC" id="2.7.11.1"/>
    </reaction>
</comment>
<dbReference type="Proteomes" id="UP000324705">
    <property type="component" value="Chromosome 4A"/>
</dbReference>
<gene>
    <name evidence="21" type="ORF">TRITD_4Av1G221300</name>
</gene>
<feature type="signal peptide" evidence="19">
    <location>
        <begin position="1"/>
        <end position="32"/>
    </location>
</feature>
<dbReference type="InterPro" id="IPR001220">
    <property type="entry name" value="Legume_lectin_dom"/>
</dbReference>
<dbReference type="CDD" id="cd06899">
    <property type="entry name" value="lectin_legume_LecRK_Arcelin_ConA"/>
    <property type="match status" value="1"/>
</dbReference>
<feature type="domain" description="Protein kinase" evidence="20">
    <location>
        <begin position="333"/>
        <end position="647"/>
    </location>
</feature>
<dbReference type="PROSITE" id="PS00107">
    <property type="entry name" value="PROTEIN_KINASE_ATP"/>
    <property type="match status" value="1"/>
</dbReference>